<gene>
    <name evidence="3" type="ORF">Fuma_05165</name>
</gene>
<evidence type="ECO:0000259" key="1">
    <source>
        <dbReference type="Pfam" id="PF13175"/>
    </source>
</evidence>
<sequence>MISAIKIKNYRSFINAEAKLSPFTLVIGPNGAGKSNLLRCLRDVFWQNTPNRRGLWGKTPILPLAKQRHLNLASTPCEVQLYLASGTQVVIDENLRPPDGLINPNDLGWYSIDPRTVGLEEPIGPDAVVRTTGKGAVAVLDSLKTGDREDLFETIERHLREYVPTIAKISTRATSERGKILQVREHHINAPFPVSELSEGTRLVLIILCIVFQENAPKVILLEDIDRGLHPRLFQGVVEMLRTTTASTDSQIIATTHNPYMLDQFVDHEDEVLIVEKEDGGSTITSLASRLDSTDSMEQALGELWYGGFVGGVPKPR</sequence>
<dbReference type="CDD" id="cd00267">
    <property type="entry name" value="ABC_ATPase"/>
    <property type="match status" value="1"/>
</dbReference>
<name>A0A1P8WN90_9PLAN</name>
<organism evidence="3 4">
    <name type="scientific">Fuerstiella marisgermanici</name>
    <dbReference type="NCBI Taxonomy" id="1891926"/>
    <lineage>
        <taxon>Bacteria</taxon>
        <taxon>Pseudomonadati</taxon>
        <taxon>Planctomycetota</taxon>
        <taxon>Planctomycetia</taxon>
        <taxon>Planctomycetales</taxon>
        <taxon>Planctomycetaceae</taxon>
        <taxon>Fuerstiella</taxon>
    </lineage>
</organism>
<dbReference type="AlphaFoldDB" id="A0A1P8WN90"/>
<dbReference type="Pfam" id="PF13304">
    <property type="entry name" value="AAA_21"/>
    <property type="match status" value="1"/>
</dbReference>
<dbReference type="InterPro" id="IPR027417">
    <property type="entry name" value="P-loop_NTPase"/>
</dbReference>
<dbReference type="STRING" id="1891926.Fuma_05165"/>
<proteinExistence type="predicted"/>
<feature type="domain" description="Endonuclease GajA/Old nuclease/RecF-like AAA" evidence="1">
    <location>
        <begin position="1"/>
        <end position="90"/>
    </location>
</feature>
<accession>A0A1P8WN90</accession>
<dbReference type="InterPro" id="IPR041685">
    <property type="entry name" value="AAA_GajA/Old/RecF-like"/>
</dbReference>
<evidence type="ECO:0000259" key="2">
    <source>
        <dbReference type="Pfam" id="PF13304"/>
    </source>
</evidence>
<dbReference type="PANTHER" id="PTHR40396:SF1">
    <property type="entry name" value="ATPASE AAA-TYPE CORE DOMAIN-CONTAINING PROTEIN"/>
    <property type="match status" value="1"/>
</dbReference>
<dbReference type="EMBL" id="CP017641">
    <property type="protein sequence ID" value="APZ95507.1"/>
    <property type="molecule type" value="Genomic_DNA"/>
</dbReference>
<dbReference type="Pfam" id="PF13175">
    <property type="entry name" value="AAA_15"/>
    <property type="match status" value="1"/>
</dbReference>
<feature type="domain" description="ATPase AAA-type core" evidence="2">
    <location>
        <begin position="185"/>
        <end position="263"/>
    </location>
</feature>
<dbReference type="Gene3D" id="3.40.50.300">
    <property type="entry name" value="P-loop containing nucleotide triphosphate hydrolases"/>
    <property type="match status" value="2"/>
</dbReference>
<dbReference type="InterPro" id="IPR003959">
    <property type="entry name" value="ATPase_AAA_core"/>
</dbReference>
<dbReference type="GO" id="GO:0016887">
    <property type="term" value="F:ATP hydrolysis activity"/>
    <property type="evidence" value="ECO:0007669"/>
    <property type="project" value="InterPro"/>
</dbReference>
<protein>
    <submittedName>
        <fullName evidence="3">Putative ATPase</fullName>
    </submittedName>
</protein>
<dbReference type="SUPFAM" id="SSF52540">
    <property type="entry name" value="P-loop containing nucleoside triphosphate hydrolases"/>
    <property type="match status" value="1"/>
</dbReference>
<dbReference type="OrthoDB" id="9814775at2"/>
<reference evidence="3 4" key="1">
    <citation type="journal article" date="2016" name="Front. Microbiol.">
        <title>Fuerstia marisgermanicae gen. nov., sp. nov., an Unusual Member of the Phylum Planctomycetes from the German Wadden Sea.</title>
        <authorList>
            <person name="Kohn T."/>
            <person name="Heuer A."/>
            <person name="Jogler M."/>
            <person name="Vollmers J."/>
            <person name="Boedeker C."/>
            <person name="Bunk B."/>
            <person name="Rast P."/>
            <person name="Borchert D."/>
            <person name="Glockner I."/>
            <person name="Freese H.M."/>
            <person name="Klenk H.P."/>
            <person name="Overmann J."/>
            <person name="Kaster A.K."/>
            <person name="Rohde M."/>
            <person name="Wiegand S."/>
            <person name="Jogler C."/>
        </authorList>
    </citation>
    <scope>NUCLEOTIDE SEQUENCE [LARGE SCALE GENOMIC DNA]</scope>
    <source>
        <strain evidence="3 4">NH11</strain>
    </source>
</reference>
<dbReference type="Proteomes" id="UP000187735">
    <property type="component" value="Chromosome"/>
</dbReference>
<dbReference type="GO" id="GO:0005524">
    <property type="term" value="F:ATP binding"/>
    <property type="evidence" value="ECO:0007669"/>
    <property type="project" value="InterPro"/>
</dbReference>
<evidence type="ECO:0000313" key="4">
    <source>
        <dbReference type="Proteomes" id="UP000187735"/>
    </source>
</evidence>
<keyword evidence="4" id="KW-1185">Reference proteome</keyword>
<dbReference type="RefSeq" id="WP_077026662.1">
    <property type="nucleotide sequence ID" value="NZ_CP017641.1"/>
</dbReference>
<evidence type="ECO:0000313" key="3">
    <source>
        <dbReference type="EMBL" id="APZ95507.1"/>
    </source>
</evidence>
<dbReference type="PANTHER" id="PTHR40396">
    <property type="entry name" value="ATPASE-LIKE PROTEIN"/>
    <property type="match status" value="1"/>
</dbReference>
<dbReference type="KEGG" id="fmr:Fuma_05165"/>